<reference evidence="8" key="1">
    <citation type="journal article" date="2020" name="J. Eukaryot. Microbiol.">
        <title>De novo Sequencing, Assembly and Annotation of the Transcriptome for the Free-Living Testate Amoeba Arcella intermedia.</title>
        <authorList>
            <person name="Ribeiro G.M."/>
            <person name="Porfirio-Sousa A.L."/>
            <person name="Maurer-Alcala X.X."/>
            <person name="Katz L.A."/>
            <person name="Lahr D.J.G."/>
        </authorList>
    </citation>
    <scope>NUCLEOTIDE SEQUENCE</scope>
</reference>
<evidence type="ECO:0000256" key="1">
    <source>
        <dbReference type="ARBA" id="ARBA00004170"/>
    </source>
</evidence>
<proteinExistence type="inferred from homology"/>
<dbReference type="EMBL" id="GIBP01000620">
    <property type="protein sequence ID" value="NDV29589.1"/>
    <property type="molecule type" value="Transcribed_RNA"/>
</dbReference>
<dbReference type="GO" id="GO:0042147">
    <property type="term" value="P:retrograde transport, endosome to Golgi"/>
    <property type="evidence" value="ECO:0007669"/>
    <property type="project" value="InterPro"/>
</dbReference>
<name>A0A6B2KXW5_9EUKA</name>
<evidence type="ECO:0000256" key="6">
    <source>
        <dbReference type="PIRNR" id="PIRNR009375"/>
    </source>
</evidence>
<dbReference type="GO" id="GO:0005829">
    <property type="term" value="C:cytosol"/>
    <property type="evidence" value="ECO:0007669"/>
    <property type="project" value="GOC"/>
</dbReference>
<evidence type="ECO:0000256" key="4">
    <source>
        <dbReference type="ARBA" id="ARBA00022927"/>
    </source>
</evidence>
<evidence type="ECO:0000256" key="3">
    <source>
        <dbReference type="ARBA" id="ARBA00022448"/>
    </source>
</evidence>
<dbReference type="PANTHER" id="PTHR11099:SF0">
    <property type="entry name" value="VACUOLAR PROTEIN SORTING-ASSOCIATED PROTEIN 35"/>
    <property type="match status" value="1"/>
</dbReference>
<organism evidence="8">
    <name type="scientific">Arcella intermedia</name>
    <dbReference type="NCBI Taxonomy" id="1963864"/>
    <lineage>
        <taxon>Eukaryota</taxon>
        <taxon>Amoebozoa</taxon>
        <taxon>Tubulinea</taxon>
        <taxon>Elardia</taxon>
        <taxon>Arcellinida</taxon>
        <taxon>Sphaerothecina</taxon>
        <taxon>Arcellidae</taxon>
        <taxon>Arcella</taxon>
    </lineage>
</organism>
<keyword evidence="3 6" id="KW-0813">Transport</keyword>
<keyword evidence="4 6" id="KW-0653">Protein transport</keyword>
<evidence type="ECO:0000256" key="7">
    <source>
        <dbReference type="SAM" id="MobiDB-lite"/>
    </source>
</evidence>
<comment type="function">
    <text evidence="6">Plays a role in vesicular protein sorting.</text>
</comment>
<protein>
    <recommendedName>
        <fullName evidence="6">Vacuolar protein sorting-associated protein 35</fullName>
    </recommendedName>
</protein>
<dbReference type="GO" id="GO:0030906">
    <property type="term" value="C:retromer, cargo-selective complex"/>
    <property type="evidence" value="ECO:0007669"/>
    <property type="project" value="InterPro"/>
</dbReference>
<comment type="subcellular location">
    <subcellularLocation>
        <location evidence="1">Membrane</location>
        <topology evidence="1">Peripheral membrane protein</topology>
    </subcellularLocation>
</comment>
<dbReference type="AlphaFoldDB" id="A0A6B2KXW5"/>
<evidence type="ECO:0000256" key="5">
    <source>
        <dbReference type="ARBA" id="ARBA00023136"/>
    </source>
</evidence>
<evidence type="ECO:0000313" key="8">
    <source>
        <dbReference type="EMBL" id="NDV29589.1"/>
    </source>
</evidence>
<dbReference type="Gene3D" id="1.25.40.660">
    <property type="entry name" value="Vacuolar protein sorting-associated protein 35, helical subcomplex Vps35-C"/>
    <property type="match status" value="1"/>
</dbReference>
<dbReference type="GO" id="GO:0005770">
    <property type="term" value="C:late endosome"/>
    <property type="evidence" value="ECO:0007669"/>
    <property type="project" value="TreeGrafter"/>
</dbReference>
<dbReference type="PANTHER" id="PTHR11099">
    <property type="entry name" value="VACUOLAR SORTING PROTEIN 35"/>
    <property type="match status" value="1"/>
</dbReference>
<feature type="region of interest" description="Disordered" evidence="7">
    <location>
        <begin position="761"/>
        <end position="781"/>
    </location>
</feature>
<dbReference type="GO" id="GO:0006886">
    <property type="term" value="P:intracellular protein transport"/>
    <property type="evidence" value="ECO:0007669"/>
    <property type="project" value="TreeGrafter"/>
</dbReference>
<dbReference type="InterPro" id="IPR005378">
    <property type="entry name" value="Vps35"/>
</dbReference>
<evidence type="ECO:0000256" key="2">
    <source>
        <dbReference type="ARBA" id="ARBA00006536"/>
    </source>
</evidence>
<dbReference type="InterPro" id="IPR042491">
    <property type="entry name" value="Vps35_C"/>
</dbReference>
<accession>A0A6B2KXW5</accession>
<keyword evidence="5" id="KW-0472">Membrane</keyword>
<comment type="similarity">
    <text evidence="2 6">Belongs to the VPS35 family.</text>
</comment>
<dbReference type="Pfam" id="PF03635">
    <property type="entry name" value="Vps35"/>
    <property type="match status" value="1"/>
</dbReference>
<dbReference type="PIRSF" id="PIRSF009375">
    <property type="entry name" value="Retromer_Vps35"/>
    <property type="match status" value="1"/>
</dbReference>
<sequence>MKEAKQMVMGQAFQMKRSLDSDNIMDALKHASNMISELRTGLLHPRSYYDLYILVFDQLRHLEMYISEGNHKRSLHELYELVQYAGNILPRLYLLITVGSVYIKKMEAPAKDVLYDVVELCRGVQHPTRGLFLRTYLSEMTKDKLPDEGSKYEGDVTDSIDFIIANFIEMNKLWVRMQHGIRDLDKREQEREELHILVGKNLSRLSQLEGLTIGLYKSDVLPRVLQQIITCKDRIAQQNLMVIIIQAFSDEFHLRTLDQLLDTCNKLQEDVDVQSIISSLIDRLANYCLSTGTVPTEIDIFELFHSYVNDLAENRKSLTLEAILELGRSLMSLALKCYKDEIAYVDKVYQYAAHHINIRKLPDDSKTALQQILKLLQYPAEHTKSIRILLSLQSYTKVLSLLSDKDRKTIALFIVSHLLKNDTQFANTQEVAVLFSYLTPLTYRETSAAGFNEEDWHDDQTQISYVISMLNNSDLETMAAILQKTKELFTNSKDVNIAPKYTLVPLTFKALALVQKVYKKRDEDLKWEAKAKFMFKYANDTISGIKTSDVMTAYNLYLQCTLQASQIGLSEYANGFLVQGALVLIEDEQITQSKQEYSAITQLIAVVHSINCLDDESYINLCRRIATQHSSKLLVLDYQSRATLLSTNLFVTKNKQKAGVRDPKSGLTCLKKAVTIAGTVVDVEVLALLYVFILDYYVYFYDLHPDMVEAKFVNGVISKINKHISSNNIDKNHGSLVHYRNIVSFVAAKQNWENLVKKEKTKKEGTKEGIEVEREGGLSEADAKTEAQRWAEIVFDPK</sequence>